<reference evidence="2" key="1">
    <citation type="submission" date="2018-06" db="EMBL/GenBank/DDBJ databases">
        <authorList>
            <person name="Zhirakovskaya E."/>
        </authorList>
    </citation>
    <scope>NUCLEOTIDE SEQUENCE</scope>
</reference>
<dbReference type="EMBL" id="UOFD01000008">
    <property type="protein sequence ID" value="VAW50192.1"/>
    <property type="molecule type" value="Genomic_DNA"/>
</dbReference>
<feature type="domain" description="FecR protein" evidence="1">
    <location>
        <begin position="138"/>
        <end position="228"/>
    </location>
</feature>
<evidence type="ECO:0000313" key="2">
    <source>
        <dbReference type="EMBL" id="VAW50192.1"/>
    </source>
</evidence>
<gene>
    <name evidence="2" type="ORF">MNBD_GAMMA06-2201</name>
</gene>
<name>A0A3B0WFZ4_9ZZZZ</name>
<proteinExistence type="predicted"/>
<evidence type="ECO:0000259" key="1">
    <source>
        <dbReference type="Pfam" id="PF04773"/>
    </source>
</evidence>
<dbReference type="Pfam" id="PF04773">
    <property type="entry name" value="FecR"/>
    <property type="match status" value="1"/>
</dbReference>
<dbReference type="AlphaFoldDB" id="A0A3B0WFZ4"/>
<protein>
    <recommendedName>
        <fullName evidence="1">FecR protein domain-containing protein</fullName>
    </recommendedName>
</protein>
<dbReference type="PANTHER" id="PTHR38731">
    <property type="entry name" value="LIPL45-RELATED LIPOPROTEIN-RELATED"/>
    <property type="match status" value="1"/>
</dbReference>
<organism evidence="2">
    <name type="scientific">hydrothermal vent metagenome</name>
    <dbReference type="NCBI Taxonomy" id="652676"/>
    <lineage>
        <taxon>unclassified sequences</taxon>
        <taxon>metagenomes</taxon>
        <taxon>ecological metagenomes</taxon>
    </lineage>
</organism>
<sequence length="320" mass="35733">MHLVKLLIFLFILSFTPTASFAKEAYNADIRYLHVQKGQTLHNIIRRLYPNRKKKWQQLTRDIVRLNPHAFVDDNPTKMKAGVRLKLPKKVVLRSASANQVNMKKVGMVAESSGSVVAVDKRKVTRKLSKGKPVYLGDKVITGEKGSVRLKMIDDAILDLRCFSIMVIEEYALNTTNRRSILNLLQGSLKKVTGKIGKMTEDVYELKTPVASVGVRGTEYALRVFQSKGCGGTINADEGFYLEVIKGLVNVHNEAGSEIIAKGETAYVPLPKTKPKKVKIKPGVIKPVVKKEIKKAVQVEEESSSLWWWLLGIVGIVLLI</sequence>
<accession>A0A3B0WFZ4</accession>
<dbReference type="InterPro" id="IPR006860">
    <property type="entry name" value="FecR"/>
</dbReference>